<feature type="transmembrane region" description="Helical" evidence="5">
    <location>
        <begin position="21"/>
        <end position="40"/>
    </location>
</feature>
<feature type="transmembrane region" description="Helical" evidence="5">
    <location>
        <begin position="46"/>
        <end position="68"/>
    </location>
</feature>
<comment type="subcellular location">
    <subcellularLocation>
        <location evidence="1">Cell membrane</location>
        <topology evidence="1">Multi-pass membrane protein</topology>
    </subcellularLocation>
</comment>
<dbReference type="Pfam" id="PF07690">
    <property type="entry name" value="MFS_1"/>
    <property type="match status" value="1"/>
</dbReference>
<feature type="transmembrane region" description="Helical" evidence="5">
    <location>
        <begin position="139"/>
        <end position="161"/>
    </location>
</feature>
<feature type="transmembrane region" description="Helical" evidence="5">
    <location>
        <begin position="230"/>
        <end position="248"/>
    </location>
</feature>
<feature type="transmembrane region" description="Helical" evidence="5">
    <location>
        <begin position="392"/>
        <end position="415"/>
    </location>
</feature>
<evidence type="ECO:0000256" key="2">
    <source>
        <dbReference type="ARBA" id="ARBA00022692"/>
    </source>
</evidence>
<feature type="transmembrane region" description="Helical" evidence="5">
    <location>
        <begin position="105"/>
        <end position="127"/>
    </location>
</feature>
<comment type="caution">
    <text evidence="7">The sequence shown here is derived from an EMBL/GenBank/DDBJ whole genome shotgun (WGS) entry which is preliminary data.</text>
</comment>
<feature type="transmembrane region" description="Helical" evidence="5">
    <location>
        <begin position="268"/>
        <end position="289"/>
    </location>
</feature>
<dbReference type="GO" id="GO:0005886">
    <property type="term" value="C:plasma membrane"/>
    <property type="evidence" value="ECO:0007669"/>
    <property type="project" value="UniProtKB-SubCell"/>
</dbReference>
<dbReference type="STRING" id="1437607.BISA_0260"/>
<keyword evidence="2 5" id="KW-0812">Transmembrane</keyword>
<keyword evidence="3 5" id="KW-1133">Transmembrane helix</keyword>
<dbReference type="SUPFAM" id="SSF103473">
    <property type="entry name" value="MFS general substrate transporter"/>
    <property type="match status" value="1"/>
</dbReference>
<feature type="transmembrane region" description="Helical" evidence="5">
    <location>
        <begin position="362"/>
        <end position="386"/>
    </location>
</feature>
<evidence type="ECO:0000313" key="8">
    <source>
        <dbReference type="Proteomes" id="UP000029066"/>
    </source>
</evidence>
<keyword evidence="4 5" id="KW-0472">Membrane</keyword>
<evidence type="ECO:0000256" key="3">
    <source>
        <dbReference type="ARBA" id="ARBA00022989"/>
    </source>
</evidence>
<feature type="transmembrane region" description="Helical" evidence="5">
    <location>
        <begin position="167"/>
        <end position="186"/>
    </location>
</feature>
<evidence type="ECO:0000256" key="5">
    <source>
        <dbReference type="SAM" id="Phobius"/>
    </source>
</evidence>
<organism evidence="7 8">
    <name type="scientific">Bifidobacterium saguini DSM 23967</name>
    <dbReference type="NCBI Taxonomy" id="1437607"/>
    <lineage>
        <taxon>Bacteria</taxon>
        <taxon>Bacillati</taxon>
        <taxon>Actinomycetota</taxon>
        <taxon>Actinomycetes</taxon>
        <taxon>Bifidobacteriales</taxon>
        <taxon>Bifidobacteriaceae</taxon>
        <taxon>Bifidobacterium</taxon>
    </lineage>
</organism>
<dbReference type="RefSeq" id="WP_033889737.1">
    <property type="nucleotide sequence ID" value="NZ_JDUT01000002.1"/>
</dbReference>
<feature type="domain" description="Major facilitator superfamily (MFS) profile" evidence="6">
    <location>
        <begin position="12"/>
        <end position="415"/>
    </location>
</feature>
<evidence type="ECO:0000313" key="7">
    <source>
        <dbReference type="EMBL" id="KFI94222.1"/>
    </source>
</evidence>
<dbReference type="Proteomes" id="UP000029066">
    <property type="component" value="Unassembled WGS sequence"/>
</dbReference>
<dbReference type="InterPro" id="IPR036259">
    <property type="entry name" value="MFS_trans_sf"/>
</dbReference>
<gene>
    <name evidence="7" type="ORF">BISA_0260</name>
</gene>
<reference evidence="7 8" key="1">
    <citation type="submission" date="2014-03" db="EMBL/GenBank/DDBJ databases">
        <title>Genomics of Bifidobacteria.</title>
        <authorList>
            <person name="Ventura M."/>
            <person name="Milani C."/>
            <person name="Lugli G.A."/>
        </authorList>
    </citation>
    <scope>NUCLEOTIDE SEQUENCE [LARGE SCALE GENOMIC DNA]</scope>
    <source>
        <strain evidence="7 8">DSM 23967</strain>
    </source>
</reference>
<evidence type="ECO:0000259" key="6">
    <source>
        <dbReference type="PROSITE" id="PS50850"/>
    </source>
</evidence>
<accession>A0A087DFC2</accession>
<dbReference type="PANTHER" id="PTHR23508:SF10">
    <property type="entry name" value="CARBOXYLIC ACID TRANSPORTER PROTEIN HOMOLOG"/>
    <property type="match status" value="1"/>
</dbReference>
<sequence length="428" mass="46481">MVNQHERLDKRYWQLARNAGIASYLDAALLVSTGIALASWQEHYQLNAWWTGALSTILTLCVGAGSFFGGRLSDRFGRVLVFNIDILGVVVGATIIALAPSMPVLVVGLVVAGLASGADLPTSLAVISERVPEQYQGRVVSSTEIFWIAGIVISQGIGFLVSSLAMTGIRLLFVVIAVVALLTWLVRVASPSFKRIEDDLAAECAATQSDAHEQTSRAYPLGKLLTTPRYLLPLIGLSCFYLFWNIPANTWGSFLNYYMVTVGGRTQSFATACAFFANILGVLVLYGIYIRFADGKHRYTMMHIGLILCIASFVLSALAGSASWQVFTVCYFVYCAANMLHGEPLYKVWSQELFPVNARATATGFTYAAVRFITAAFSLATPAIMAASPTTLLWLLVGSLCLSYIAAMLIIRFIGRHHVADPAIKSRS</sequence>
<name>A0A087DFC2_9BIFI</name>
<feature type="transmembrane region" description="Helical" evidence="5">
    <location>
        <begin position="80"/>
        <end position="99"/>
    </location>
</feature>
<dbReference type="InterPro" id="IPR020846">
    <property type="entry name" value="MFS_dom"/>
</dbReference>
<evidence type="ECO:0000256" key="4">
    <source>
        <dbReference type="ARBA" id="ARBA00023136"/>
    </source>
</evidence>
<dbReference type="EMBL" id="JGZN01000003">
    <property type="protein sequence ID" value="KFI94222.1"/>
    <property type="molecule type" value="Genomic_DNA"/>
</dbReference>
<dbReference type="PANTHER" id="PTHR23508">
    <property type="entry name" value="CARBOXYLIC ACID TRANSPORTER PROTEIN HOMOLOG"/>
    <property type="match status" value="1"/>
</dbReference>
<protein>
    <submittedName>
        <fullName evidence="7">Major facilitator superfamily protein</fullName>
    </submittedName>
</protein>
<dbReference type="PROSITE" id="PS50850">
    <property type="entry name" value="MFS"/>
    <property type="match status" value="1"/>
</dbReference>
<dbReference type="GO" id="GO:0046943">
    <property type="term" value="F:carboxylic acid transmembrane transporter activity"/>
    <property type="evidence" value="ECO:0007669"/>
    <property type="project" value="TreeGrafter"/>
</dbReference>
<proteinExistence type="predicted"/>
<dbReference type="AlphaFoldDB" id="A0A087DFC2"/>
<feature type="transmembrane region" description="Helical" evidence="5">
    <location>
        <begin position="301"/>
        <end position="318"/>
    </location>
</feature>
<evidence type="ECO:0000256" key="1">
    <source>
        <dbReference type="ARBA" id="ARBA00004651"/>
    </source>
</evidence>
<dbReference type="InterPro" id="IPR011701">
    <property type="entry name" value="MFS"/>
</dbReference>
<dbReference type="Gene3D" id="1.20.1250.20">
    <property type="entry name" value="MFS general substrate transporter like domains"/>
    <property type="match status" value="1"/>
</dbReference>